<gene>
    <name evidence="2" type="primary">LOC111318556</name>
</gene>
<name>A0A6P6BJ56_DURZI</name>
<dbReference type="KEGG" id="dzi:111318556"/>
<keyword evidence="1" id="KW-1185">Reference proteome</keyword>
<accession>A0A6P6BJ56</accession>
<protein>
    <submittedName>
        <fullName evidence="2">Probable 2-oxoglutarate-dependent dioxygenase AOP1</fullName>
    </submittedName>
</protein>
<sequence length="105" mass="12450">MTQILLKTLNKGRTTIMWPDVNSVTELASGWQKTIRRMILGSFDLEKYMDEFIDSTNYIMKYEGPQTTEPTLRACAHSDQTMMTLLYQMRLMDWRFKTKMLPSRK</sequence>
<dbReference type="RefSeq" id="XP_022777150.1">
    <property type="nucleotide sequence ID" value="XM_022921415.1"/>
</dbReference>
<dbReference type="GeneID" id="111318556"/>
<dbReference type="GO" id="GO:0051213">
    <property type="term" value="F:dioxygenase activity"/>
    <property type="evidence" value="ECO:0007669"/>
    <property type="project" value="UniProtKB-KW"/>
</dbReference>
<evidence type="ECO:0000313" key="1">
    <source>
        <dbReference type="Proteomes" id="UP000515121"/>
    </source>
</evidence>
<proteinExistence type="predicted"/>
<organism evidence="1 2">
    <name type="scientific">Durio zibethinus</name>
    <name type="common">Durian</name>
    <dbReference type="NCBI Taxonomy" id="66656"/>
    <lineage>
        <taxon>Eukaryota</taxon>
        <taxon>Viridiplantae</taxon>
        <taxon>Streptophyta</taxon>
        <taxon>Embryophyta</taxon>
        <taxon>Tracheophyta</taxon>
        <taxon>Spermatophyta</taxon>
        <taxon>Magnoliopsida</taxon>
        <taxon>eudicotyledons</taxon>
        <taxon>Gunneridae</taxon>
        <taxon>Pentapetalae</taxon>
        <taxon>rosids</taxon>
        <taxon>malvids</taxon>
        <taxon>Malvales</taxon>
        <taxon>Malvaceae</taxon>
        <taxon>Helicteroideae</taxon>
        <taxon>Durio</taxon>
    </lineage>
</organism>
<reference evidence="2" key="1">
    <citation type="submission" date="2025-08" db="UniProtKB">
        <authorList>
            <consortium name="RefSeq"/>
        </authorList>
    </citation>
    <scope>IDENTIFICATION</scope>
    <source>
        <tissue evidence="2">Fruit stalk</tissue>
    </source>
</reference>
<dbReference type="AlphaFoldDB" id="A0A6P6BJ56"/>
<dbReference type="OrthoDB" id="288590at2759"/>
<evidence type="ECO:0000313" key="2">
    <source>
        <dbReference type="RefSeq" id="XP_022777150.1"/>
    </source>
</evidence>
<dbReference type="Proteomes" id="UP000515121">
    <property type="component" value="Unplaced"/>
</dbReference>
<keyword evidence="2" id="KW-0560">Oxidoreductase</keyword>
<keyword evidence="2" id="KW-0223">Dioxygenase</keyword>